<sequence>MDLKNLSEFMFLDKWEMSKLIDEFKWPDDVCAMKFSAVERWSSLSEGFDDERAVLSLLNQTLLEINESEEEDSSRNEVDLEEK</sequence>
<dbReference type="InParanoid" id="E9GZD7"/>
<accession>E9GZD7</accession>
<proteinExistence type="predicted"/>
<protein>
    <submittedName>
        <fullName evidence="1">Uncharacterized protein</fullName>
    </submittedName>
</protein>
<organism evidence="1 2">
    <name type="scientific">Daphnia pulex</name>
    <name type="common">Water flea</name>
    <dbReference type="NCBI Taxonomy" id="6669"/>
    <lineage>
        <taxon>Eukaryota</taxon>
        <taxon>Metazoa</taxon>
        <taxon>Ecdysozoa</taxon>
        <taxon>Arthropoda</taxon>
        <taxon>Crustacea</taxon>
        <taxon>Branchiopoda</taxon>
        <taxon>Diplostraca</taxon>
        <taxon>Cladocera</taxon>
        <taxon>Anomopoda</taxon>
        <taxon>Daphniidae</taxon>
        <taxon>Daphnia</taxon>
    </lineage>
</organism>
<dbReference type="Proteomes" id="UP000000305">
    <property type="component" value="Unassembled WGS sequence"/>
</dbReference>
<keyword evidence="2" id="KW-1185">Reference proteome</keyword>
<dbReference type="HOGENOM" id="CLU_2544904_0_0_1"/>
<evidence type="ECO:0000313" key="2">
    <source>
        <dbReference type="Proteomes" id="UP000000305"/>
    </source>
</evidence>
<name>E9GZD7_DAPPU</name>
<reference evidence="1 2" key="1">
    <citation type="journal article" date="2011" name="Science">
        <title>The ecoresponsive genome of Daphnia pulex.</title>
        <authorList>
            <person name="Colbourne J.K."/>
            <person name="Pfrender M.E."/>
            <person name="Gilbert D."/>
            <person name="Thomas W.K."/>
            <person name="Tucker A."/>
            <person name="Oakley T.H."/>
            <person name="Tokishita S."/>
            <person name="Aerts A."/>
            <person name="Arnold G.J."/>
            <person name="Basu M.K."/>
            <person name="Bauer D.J."/>
            <person name="Caceres C.E."/>
            <person name="Carmel L."/>
            <person name="Casola C."/>
            <person name="Choi J.H."/>
            <person name="Detter J.C."/>
            <person name="Dong Q."/>
            <person name="Dusheyko S."/>
            <person name="Eads B.D."/>
            <person name="Frohlich T."/>
            <person name="Geiler-Samerotte K.A."/>
            <person name="Gerlach D."/>
            <person name="Hatcher P."/>
            <person name="Jogdeo S."/>
            <person name="Krijgsveld J."/>
            <person name="Kriventseva E.V."/>
            <person name="Kultz D."/>
            <person name="Laforsch C."/>
            <person name="Lindquist E."/>
            <person name="Lopez J."/>
            <person name="Manak J.R."/>
            <person name="Muller J."/>
            <person name="Pangilinan J."/>
            <person name="Patwardhan R.P."/>
            <person name="Pitluck S."/>
            <person name="Pritham E.J."/>
            <person name="Rechtsteiner A."/>
            <person name="Rho M."/>
            <person name="Rogozin I.B."/>
            <person name="Sakarya O."/>
            <person name="Salamov A."/>
            <person name="Schaack S."/>
            <person name="Shapiro H."/>
            <person name="Shiga Y."/>
            <person name="Skalitzky C."/>
            <person name="Smith Z."/>
            <person name="Souvorov A."/>
            <person name="Sung W."/>
            <person name="Tang Z."/>
            <person name="Tsuchiya D."/>
            <person name="Tu H."/>
            <person name="Vos H."/>
            <person name="Wang M."/>
            <person name="Wolf Y.I."/>
            <person name="Yamagata H."/>
            <person name="Yamada T."/>
            <person name="Ye Y."/>
            <person name="Shaw J.R."/>
            <person name="Andrews J."/>
            <person name="Crease T.J."/>
            <person name="Tang H."/>
            <person name="Lucas S.M."/>
            <person name="Robertson H.M."/>
            <person name="Bork P."/>
            <person name="Koonin E.V."/>
            <person name="Zdobnov E.M."/>
            <person name="Grigoriev I.V."/>
            <person name="Lynch M."/>
            <person name="Boore J.L."/>
        </authorList>
    </citation>
    <scope>NUCLEOTIDE SEQUENCE [LARGE SCALE GENOMIC DNA]</scope>
</reference>
<dbReference type="KEGG" id="dpx:DAPPUDRAFT_250855"/>
<evidence type="ECO:0000313" key="1">
    <source>
        <dbReference type="EMBL" id="EFX75178.1"/>
    </source>
</evidence>
<dbReference type="EMBL" id="GL732577">
    <property type="protein sequence ID" value="EFX75178.1"/>
    <property type="molecule type" value="Genomic_DNA"/>
</dbReference>
<dbReference type="AlphaFoldDB" id="E9GZD7"/>
<gene>
    <name evidence="1" type="ORF">DAPPUDRAFT_250855</name>
</gene>